<dbReference type="AlphaFoldDB" id="A0A8T2KWC6"/>
<dbReference type="OrthoDB" id="9945861at2759"/>
<feature type="chain" id="PRO_5035877720" description="Ig-like domain-containing protein" evidence="2">
    <location>
        <begin position="18"/>
        <end position="335"/>
    </location>
</feature>
<dbReference type="SMART" id="SM00407">
    <property type="entry name" value="IGc1"/>
    <property type="match status" value="1"/>
</dbReference>
<dbReference type="EMBL" id="JAICCE010000019">
    <property type="protein sequence ID" value="KAG9263918.1"/>
    <property type="molecule type" value="Genomic_DNA"/>
</dbReference>
<dbReference type="PANTHER" id="PTHR23411">
    <property type="entry name" value="TAPASIN"/>
    <property type="match status" value="1"/>
</dbReference>
<evidence type="ECO:0000313" key="5">
    <source>
        <dbReference type="Proteomes" id="UP000752171"/>
    </source>
</evidence>
<reference evidence="4 5" key="1">
    <citation type="submission" date="2021-07" db="EMBL/GenBank/DDBJ databases">
        <authorList>
            <person name="Imarazene B."/>
            <person name="Zahm M."/>
            <person name="Klopp C."/>
            <person name="Cabau C."/>
            <person name="Beille S."/>
            <person name="Jouanno E."/>
            <person name="Castinel A."/>
            <person name="Lluch J."/>
            <person name="Gil L."/>
            <person name="Kuchtly C."/>
            <person name="Lopez Roques C."/>
            <person name="Donnadieu C."/>
            <person name="Parrinello H."/>
            <person name="Journot L."/>
            <person name="Du K."/>
            <person name="Schartl M."/>
            <person name="Retaux S."/>
            <person name="Guiguen Y."/>
        </authorList>
    </citation>
    <scope>NUCLEOTIDE SEQUENCE [LARGE SCALE GENOMIC DNA]</scope>
    <source>
        <strain evidence="4">Pach_M1</strain>
        <tissue evidence="4">Testis</tissue>
    </source>
</reference>
<evidence type="ECO:0000259" key="3">
    <source>
        <dbReference type="PROSITE" id="PS50835"/>
    </source>
</evidence>
<sequence>MTLPLLLVVLIVPVFRAVPVVETNTTKEAKEDGHSSPVIHVGEVGQSIMCLIEDFSPKKRSIKWKEDNQEVEGIDWESIENPTGSFKAVSLLQANQTSKDTKYSCEVTHAGLTYVQHLSSKDKFSLNINPPPEKDLFAFNKAVITCVITGDNKNEVEAANVSWTFGGQTRASTATDNVKETTAPFTKTSTLNISQSEWFSGSEVKCSTERDKTPFSEKIQVKKGGERPSVLFYKPENYVRDTDKVSLLCEVSSSDLGDVYIMWQKNGGEYMKGSSTVRINDNTVLSYFTVSGREYNNKNNKFICAVKDANMKNDSTPRINITSTSKFVCPPCPAD</sequence>
<keyword evidence="1" id="KW-0393">Immunoglobulin domain</keyword>
<dbReference type="Proteomes" id="UP000752171">
    <property type="component" value="Unassembled WGS sequence"/>
</dbReference>
<dbReference type="PROSITE" id="PS50835">
    <property type="entry name" value="IG_LIKE"/>
    <property type="match status" value="3"/>
</dbReference>
<evidence type="ECO:0000256" key="1">
    <source>
        <dbReference type="ARBA" id="ARBA00023319"/>
    </source>
</evidence>
<keyword evidence="2" id="KW-0732">Signal</keyword>
<feature type="domain" description="Ig-like" evidence="3">
    <location>
        <begin position="19"/>
        <end position="119"/>
    </location>
</feature>
<evidence type="ECO:0000313" key="4">
    <source>
        <dbReference type="EMBL" id="KAG9263918.1"/>
    </source>
</evidence>
<dbReference type="Pfam" id="PF07654">
    <property type="entry name" value="C1-set"/>
    <property type="match status" value="3"/>
</dbReference>
<feature type="signal peptide" evidence="2">
    <location>
        <begin position="1"/>
        <end position="17"/>
    </location>
</feature>
<dbReference type="InterPro" id="IPR007110">
    <property type="entry name" value="Ig-like_dom"/>
</dbReference>
<dbReference type="Gene3D" id="2.60.40.10">
    <property type="entry name" value="Immunoglobulins"/>
    <property type="match status" value="3"/>
</dbReference>
<dbReference type="InterPro" id="IPR003597">
    <property type="entry name" value="Ig_C1-set"/>
</dbReference>
<dbReference type="CDD" id="cd00098">
    <property type="entry name" value="IgC1"/>
    <property type="match status" value="1"/>
</dbReference>
<gene>
    <name evidence="4" type="ORF">AMEX_G22084</name>
</gene>
<feature type="domain" description="Ig-like" evidence="3">
    <location>
        <begin position="144"/>
        <end position="216"/>
    </location>
</feature>
<dbReference type="InterPro" id="IPR036179">
    <property type="entry name" value="Ig-like_dom_sf"/>
</dbReference>
<dbReference type="InterPro" id="IPR013783">
    <property type="entry name" value="Ig-like_fold"/>
</dbReference>
<name>A0A8T2KWC6_ASTMX</name>
<feature type="domain" description="Ig-like" evidence="3">
    <location>
        <begin position="228"/>
        <end position="320"/>
    </location>
</feature>
<comment type="caution">
    <text evidence="4">The sequence shown here is derived from an EMBL/GenBank/DDBJ whole genome shotgun (WGS) entry which is preliminary data.</text>
</comment>
<proteinExistence type="predicted"/>
<dbReference type="InterPro" id="IPR050380">
    <property type="entry name" value="Immune_Resp_Modulators"/>
</dbReference>
<evidence type="ECO:0000256" key="2">
    <source>
        <dbReference type="SAM" id="SignalP"/>
    </source>
</evidence>
<accession>A0A8T2KWC6</accession>
<organism evidence="4 5">
    <name type="scientific">Astyanax mexicanus</name>
    <name type="common">Blind cave fish</name>
    <name type="synonym">Astyanax fasciatus mexicanus</name>
    <dbReference type="NCBI Taxonomy" id="7994"/>
    <lineage>
        <taxon>Eukaryota</taxon>
        <taxon>Metazoa</taxon>
        <taxon>Chordata</taxon>
        <taxon>Craniata</taxon>
        <taxon>Vertebrata</taxon>
        <taxon>Euteleostomi</taxon>
        <taxon>Actinopterygii</taxon>
        <taxon>Neopterygii</taxon>
        <taxon>Teleostei</taxon>
        <taxon>Ostariophysi</taxon>
        <taxon>Characiformes</taxon>
        <taxon>Characoidei</taxon>
        <taxon>Acestrorhamphidae</taxon>
        <taxon>Acestrorhamphinae</taxon>
        <taxon>Astyanax</taxon>
    </lineage>
</organism>
<protein>
    <recommendedName>
        <fullName evidence="3">Ig-like domain-containing protein</fullName>
    </recommendedName>
</protein>
<dbReference type="SUPFAM" id="SSF48726">
    <property type="entry name" value="Immunoglobulin"/>
    <property type="match status" value="3"/>
</dbReference>